<evidence type="ECO:0000313" key="2">
    <source>
        <dbReference type="EMBL" id="MPC65656.1"/>
    </source>
</evidence>
<keyword evidence="1" id="KW-0812">Transmembrane</keyword>
<sequence>MFREFSHFLFIIYLFTFGALIVTIIQAPSIERETAQLNKEIGMINLLFEIDVCFPMLRKVCDGSQLDENSLCMGRKQNERLGSRKIKEEIENETSGDETVFMLNNKCQRCRIINTDTTSRSLLALVT</sequence>
<dbReference type="Proteomes" id="UP000324222">
    <property type="component" value="Unassembled WGS sequence"/>
</dbReference>
<dbReference type="AlphaFoldDB" id="A0A5B7H6T6"/>
<organism evidence="2 3">
    <name type="scientific">Portunus trituberculatus</name>
    <name type="common">Swimming crab</name>
    <name type="synonym">Neptunus trituberculatus</name>
    <dbReference type="NCBI Taxonomy" id="210409"/>
    <lineage>
        <taxon>Eukaryota</taxon>
        <taxon>Metazoa</taxon>
        <taxon>Ecdysozoa</taxon>
        <taxon>Arthropoda</taxon>
        <taxon>Crustacea</taxon>
        <taxon>Multicrustacea</taxon>
        <taxon>Malacostraca</taxon>
        <taxon>Eumalacostraca</taxon>
        <taxon>Eucarida</taxon>
        <taxon>Decapoda</taxon>
        <taxon>Pleocyemata</taxon>
        <taxon>Brachyura</taxon>
        <taxon>Eubrachyura</taxon>
        <taxon>Portunoidea</taxon>
        <taxon>Portunidae</taxon>
        <taxon>Portuninae</taxon>
        <taxon>Portunus</taxon>
    </lineage>
</organism>
<proteinExistence type="predicted"/>
<evidence type="ECO:0000256" key="1">
    <source>
        <dbReference type="SAM" id="Phobius"/>
    </source>
</evidence>
<keyword evidence="1" id="KW-1133">Transmembrane helix</keyword>
<accession>A0A5B7H6T6</accession>
<keyword evidence="1" id="KW-0472">Membrane</keyword>
<protein>
    <submittedName>
        <fullName evidence="2">Uncharacterized protein</fullName>
    </submittedName>
</protein>
<evidence type="ECO:0000313" key="3">
    <source>
        <dbReference type="Proteomes" id="UP000324222"/>
    </source>
</evidence>
<reference evidence="2 3" key="1">
    <citation type="submission" date="2019-05" db="EMBL/GenBank/DDBJ databases">
        <title>Another draft genome of Portunus trituberculatus and its Hox gene families provides insights of decapod evolution.</title>
        <authorList>
            <person name="Jeong J.-H."/>
            <person name="Song I."/>
            <person name="Kim S."/>
            <person name="Choi T."/>
            <person name="Kim D."/>
            <person name="Ryu S."/>
            <person name="Kim W."/>
        </authorList>
    </citation>
    <scope>NUCLEOTIDE SEQUENCE [LARGE SCALE GENOMIC DNA]</scope>
    <source>
        <tissue evidence="2">Muscle</tissue>
    </source>
</reference>
<feature type="transmembrane region" description="Helical" evidence="1">
    <location>
        <begin position="6"/>
        <end position="25"/>
    </location>
</feature>
<keyword evidence="3" id="KW-1185">Reference proteome</keyword>
<dbReference type="EMBL" id="VSRR010023657">
    <property type="protein sequence ID" value="MPC65656.1"/>
    <property type="molecule type" value="Genomic_DNA"/>
</dbReference>
<name>A0A5B7H6T6_PORTR</name>
<gene>
    <name evidence="2" type="ORF">E2C01_059794</name>
</gene>
<comment type="caution">
    <text evidence="2">The sequence shown here is derived from an EMBL/GenBank/DDBJ whole genome shotgun (WGS) entry which is preliminary data.</text>
</comment>